<feature type="domain" description="Carbohydrate kinase FGGY C-terminal" evidence="6">
    <location>
        <begin position="5"/>
        <end position="75"/>
    </location>
</feature>
<dbReference type="GO" id="GO:0019563">
    <property type="term" value="P:glycerol catabolic process"/>
    <property type="evidence" value="ECO:0007669"/>
    <property type="project" value="TreeGrafter"/>
</dbReference>
<evidence type="ECO:0000256" key="3">
    <source>
        <dbReference type="ARBA" id="ARBA00022741"/>
    </source>
</evidence>
<reference evidence="7 8" key="1">
    <citation type="submission" date="2020-01" db="EMBL/GenBank/DDBJ databases">
        <title>Genetics and antimicrobial susceptibilities of Nocardia species isolated from the soil; a comparison with species isolated from humans.</title>
        <authorList>
            <person name="Carrasco G."/>
            <person name="Monzon S."/>
            <person name="Sansegundo M."/>
            <person name="Garcia E."/>
            <person name="Garrido N."/>
            <person name="Medina M.J."/>
            <person name="Villalon P."/>
            <person name="Ramirez-Arocha A.C."/>
            <person name="Jimenez P."/>
            <person name="Cuesta I."/>
            <person name="Valdezate S."/>
        </authorList>
    </citation>
    <scope>NUCLEOTIDE SEQUENCE [LARGE SCALE GENOMIC DNA]</scope>
    <source>
        <strain evidence="7 8">CNM20110639</strain>
    </source>
</reference>
<dbReference type="GO" id="GO:0005524">
    <property type="term" value="F:ATP binding"/>
    <property type="evidence" value="ECO:0007669"/>
    <property type="project" value="UniProtKB-KW"/>
</dbReference>
<sequence length="78" mass="8224">IETLAATVTDNGGCYVVPAFSGLFAPRWHAEARGVIAGLTRYATNAHIARATLEAICYQTRDVADAMSQDSGVGLQVL</sequence>
<dbReference type="RefSeq" id="WP_256668705.1">
    <property type="nucleotide sequence ID" value="NZ_JAAGUZ010000226.1"/>
</dbReference>
<name>A0A6P1DFS9_9NOCA</name>
<comment type="similarity">
    <text evidence="1">Belongs to the FGGY kinase family.</text>
</comment>
<dbReference type="GO" id="GO:0005829">
    <property type="term" value="C:cytosol"/>
    <property type="evidence" value="ECO:0007669"/>
    <property type="project" value="TreeGrafter"/>
</dbReference>
<dbReference type="InterPro" id="IPR018485">
    <property type="entry name" value="FGGY_C"/>
</dbReference>
<dbReference type="AlphaFoldDB" id="A0A6P1DFS9"/>
<protein>
    <submittedName>
        <fullName evidence="7">Glycerol kinase</fullName>
    </submittedName>
</protein>
<keyword evidence="3" id="KW-0547">Nucleotide-binding</keyword>
<proteinExistence type="inferred from homology"/>
<evidence type="ECO:0000256" key="1">
    <source>
        <dbReference type="ARBA" id="ARBA00009156"/>
    </source>
</evidence>
<dbReference type="InterPro" id="IPR043129">
    <property type="entry name" value="ATPase_NBD"/>
</dbReference>
<dbReference type="PANTHER" id="PTHR10196">
    <property type="entry name" value="SUGAR KINASE"/>
    <property type="match status" value="1"/>
</dbReference>
<comment type="caution">
    <text evidence="7">The sequence shown here is derived from an EMBL/GenBank/DDBJ whole genome shotgun (WGS) entry which is preliminary data.</text>
</comment>
<evidence type="ECO:0000256" key="5">
    <source>
        <dbReference type="ARBA" id="ARBA00022840"/>
    </source>
</evidence>
<dbReference type="Pfam" id="PF02782">
    <property type="entry name" value="FGGY_C"/>
    <property type="match status" value="1"/>
</dbReference>
<keyword evidence="5" id="KW-0067">ATP-binding</keyword>
<keyword evidence="4 7" id="KW-0418">Kinase</keyword>
<evidence type="ECO:0000313" key="7">
    <source>
        <dbReference type="EMBL" id="NEW48369.1"/>
    </source>
</evidence>
<evidence type="ECO:0000256" key="2">
    <source>
        <dbReference type="ARBA" id="ARBA00022679"/>
    </source>
</evidence>
<feature type="non-terminal residue" evidence="7">
    <location>
        <position position="78"/>
    </location>
</feature>
<keyword evidence="2" id="KW-0808">Transferase</keyword>
<dbReference type="PROSITE" id="PS00445">
    <property type="entry name" value="FGGY_KINASES_2"/>
    <property type="match status" value="1"/>
</dbReference>
<accession>A0A6P1DFS9</accession>
<dbReference type="Proteomes" id="UP000468928">
    <property type="component" value="Unassembled WGS sequence"/>
</dbReference>
<evidence type="ECO:0000259" key="6">
    <source>
        <dbReference type="Pfam" id="PF02782"/>
    </source>
</evidence>
<dbReference type="Gene3D" id="3.30.420.40">
    <property type="match status" value="1"/>
</dbReference>
<dbReference type="GO" id="GO:0004370">
    <property type="term" value="F:glycerol kinase activity"/>
    <property type="evidence" value="ECO:0007669"/>
    <property type="project" value="TreeGrafter"/>
</dbReference>
<dbReference type="PANTHER" id="PTHR10196:SF69">
    <property type="entry name" value="GLYCEROL KINASE"/>
    <property type="match status" value="1"/>
</dbReference>
<feature type="non-terminal residue" evidence="7">
    <location>
        <position position="1"/>
    </location>
</feature>
<evidence type="ECO:0000313" key="8">
    <source>
        <dbReference type="Proteomes" id="UP000468928"/>
    </source>
</evidence>
<gene>
    <name evidence="7" type="ORF">GV789_28790</name>
</gene>
<dbReference type="InterPro" id="IPR018483">
    <property type="entry name" value="Carb_kinase_FGGY_CS"/>
</dbReference>
<evidence type="ECO:0000256" key="4">
    <source>
        <dbReference type="ARBA" id="ARBA00022777"/>
    </source>
</evidence>
<dbReference type="EMBL" id="JAAGUZ010000226">
    <property type="protein sequence ID" value="NEW48369.1"/>
    <property type="molecule type" value="Genomic_DNA"/>
</dbReference>
<organism evidence="7 8">
    <name type="scientific">Nocardia cyriacigeorgica</name>
    <dbReference type="NCBI Taxonomy" id="135487"/>
    <lineage>
        <taxon>Bacteria</taxon>
        <taxon>Bacillati</taxon>
        <taxon>Actinomycetota</taxon>
        <taxon>Actinomycetes</taxon>
        <taxon>Mycobacteriales</taxon>
        <taxon>Nocardiaceae</taxon>
        <taxon>Nocardia</taxon>
    </lineage>
</organism>
<dbReference type="SUPFAM" id="SSF53067">
    <property type="entry name" value="Actin-like ATPase domain"/>
    <property type="match status" value="1"/>
</dbReference>